<keyword evidence="3" id="KW-1185">Reference proteome</keyword>
<sequence length="134" mass="15330">MIWGSSAFLSLSRPKRETQEQRKLSNLFLPPPTINWRQTTFNGFVSALRSYLRQSWVTEQPEAAAKRSGLSSFDLDSKHGSSSYRPPNRLKLHPQIRINLLKLPEPTLHGGAARSSSCKSTPRNRSFRSRYLEM</sequence>
<evidence type="ECO:0000313" key="3">
    <source>
        <dbReference type="Proteomes" id="UP000238479"/>
    </source>
</evidence>
<dbReference type="Proteomes" id="UP000238479">
    <property type="component" value="Chromosome 2"/>
</dbReference>
<protein>
    <submittedName>
        <fullName evidence="2">Uncharacterized protein</fullName>
    </submittedName>
</protein>
<feature type="region of interest" description="Disordered" evidence="1">
    <location>
        <begin position="108"/>
        <end position="134"/>
    </location>
</feature>
<dbReference type="Gramene" id="PRQ48192">
    <property type="protein sequence ID" value="PRQ48192"/>
    <property type="gene ID" value="RchiOBHm_Chr2g0107931"/>
</dbReference>
<evidence type="ECO:0000256" key="1">
    <source>
        <dbReference type="SAM" id="MobiDB-lite"/>
    </source>
</evidence>
<gene>
    <name evidence="2" type="ORF">RchiOBHm_Chr2g0107931</name>
</gene>
<feature type="compositionally biased region" description="Polar residues" evidence="1">
    <location>
        <begin position="114"/>
        <end position="124"/>
    </location>
</feature>
<feature type="region of interest" description="Disordered" evidence="1">
    <location>
        <begin position="65"/>
        <end position="89"/>
    </location>
</feature>
<reference evidence="2 3" key="1">
    <citation type="journal article" date="2018" name="Nat. Genet.">
        <title>The Rosa genome provides new insights in the design of modern roses.</title>
        <authorList>
            <person name="Bendahmane M."/>
        </authorList>
    </citation>
    <scope>NUCLEOTIDE SEQUENCE [LARGE SCALE GENOMIC DNA]</scope>
    <source>
        <strain evidence="3">cv. Old Blush</strain>
    </source>
</reference>
<organism evidence="2 3">
    <name type="scientific">Rosa chinensis</name>
    <name type="common">China rose</name>
    <dbReference type="NCBI Taxonomy" id="74649"/>
    <lineage>
        <taxon>Eukaryota</taxon>
        <taxon>Viridiplantae</taxon>
        <taxon>Streptophyta</taxon>
        <taxon>Embryophyta</taxon>
        <taxon>Tracheophyta</taxon>
        <taxon>Spermatophyta</taxon>
        <taxon>Magnoliopsida</taxon>
        <taxon>eudicotyledons</taxon>
        <taxon>Gunneridae</taxon>
        <taxon>Pentapetalae</taxon>
        <taxon>rosids</taxon>
        <taxon>fabids</taxon>
        <taxon>Rosales</taxon>
        <taxon>Rosaceae</taxon>
        <taxon>Rosoideae</taxon>
        <taxon>Rosoideae incertae sedis</taxon>
        <taxon>Rosa</taxon>
    </lineage>
</organism>
<comment type="caution">
    <text evidence="2">The sequence shown here is derived from an EMBL/GenBank/DDBJ whole genome shotgun (WGS) entry which is preliminary data.</text>
</comment>
<accession>A0A2P6RP30</accession>
<name>A0A2P6RP30_ROSCH</name>
<dbReference type="EMBL" id="PDCK01000040">
    <property type="protein sequence ID" value="PRQ48192.1"/>
    <property type="molecule type" value="Genomic_DNA"/>
</dbReference>
<dbReference type="AlphaFoldDB" id="A0A2P6RP30"/>
<evidence type="ECO:0000313" key="2">
    <source>
        <dbReference type="EMBL" id="PRQ48192.1"/>
    </source>
</evidence>
<proteinExistence type="predicted"/>